<feature type="domain" description="Amino acid transporter transmembrane" evidence="6">
    <location>
        <begin position="19"/>
        <end position="111"/>
    </location>
</feature>
<keyword evidence="2 5" id="KW-0812">Transmembrane</keyword>
<gene>
    <name evidence="7" type="ORF">PHMEG_00036708</name>
</gene>
<keyword evidence="4 5" id="KW-0472">Membrane</keyword>
<feature type="transmembrane region" description="Helical" evidence="5">
    <location>
        <begin position="33"/>
        <end position="51"/>
    </location>
</feature>
<sequence>MSHLRAAIEFNEEITEEQLREPYKGTKNKIRYIMLRITMIVIMVIVAVAAQDKFLDLEDFTGATAHTTNCMLMPVIIYMRVFWRKMSILDKTASMLVLIGCAFAGCYMMIHAGEKLFTSSEDDTMFPYCDAEYQDEPYYVRNNTN</sequence>
<protein>
    <recommendedName>
        <fullName evidence="6">Amino acid transporter transmembrane domain-containing protein</fullName>
    </recommendedName>
</protein>
<evidence type="ECO:0000256" key="1">
    <source>
        <dbReference type="ARBA" id="ARBA00004370"/>
    </source>
</evidence>
<dbReference type="Proteomes" id="UP000198211">
    <property type="component" value="Unassembled WGS sequence"/>
</dbReference>
<feature type="transmembrane region" description="Helical" evidence="5">
    <location>
        <begin position="95"/>
        <end position="113"/>
    </location>
</feature>
<reference evidence="8" key="1">
    <citation type="submission" date="2017-03" db="EMBL/GenBank/DDBJ databases">
        <title>Phytopthora megakarya and P. palmivora, two closely related causual agents of cacao black pod achieved similar genome size and gene model numbers by different mechanisms.</title>
        <authorList>
            <person name="Ali S."/>
            <person name="Shao J."/>
            <person name="Larry D.J."/>
            <person name="Kronmiller B."/>
            <person name="Shen D."/>
            <person name="Strem M.D."/>
            <person name="Melnick R.L."/>
            <person name="Guiltinan M.J."/>
            <person name="Tyler B.M."/>
            <person name="Meinhardt L.W."/>
            <person name="Bailey B.A."/>
        </authorList>
    </citation>
    <scope>NUCLEOTIDE SEQUENCE [LARGE SCALE GENOMIC DNA]</scope>
    <source>
        <strain evidence="8">zdho120</strain>
    </source>
</reference>
<evidence type="ECO:0000256" key="4">
    <source>
        <dbReference type="ARBA" id="ARBA00023136"/>
    </source>
</evidence>
<dbReference type="AlphaFoldDB" id="A0A225ULG8"/>
<evidence type="ECO:0000256" key="3">
    <source>
        <dbReference type="ARBA" id="ARBA00022989"/>
    </source>
</evidence>
<keyword evidence="3 5" id="KW-1133">Transmembrane helix</keyword>
<dbReference type="EMBL" id="NBNE01015476">
    <property type="protein sequence ID" value="OWY93771.1"/>
    <property type="molecule type" value="Genomic_DNA"/>
</dbReference>
<name>A0A225ULG8_9STRA</name>
<evidence type="ECO:0000256" key="5">
    <source>
        <dbReference type="SAM" id="Phobius"/>
    </source>
</evidence>
<proteinExistence type="predicted"/>
<evidence type="ECO:0000256" key="2">
    <source>
        <dbReference type="ARBA" id="ARBA00022692"/>
    </source>
</evidence>
<accession>A0A225ULG8</accession>
<keyword evidence="8" id="KW-1185">Reference proteome</keyword>
<feature type="transmembrane region" description="Helical" evidence="5">
    <location>
        <begin position="63"/>
        <end position="83"/>
    </location>
</feature>
<evidence type="ECO:0000313" key="8">
    <source>
        <dbReference type="Proteomes" id="UP000198211"/>
    </source>
</evidence>
<dbReference type="Pfam" id="PF01490">
    <property type="entry name" value="Aa_trans"/>
    <property type="match status" value="1"/>
</dbReference>
<dbReference type="STRING" id="4795.A0A225ULG8"/>
<dbReference type="OrthoDB" id="122097at2759"/>
<comment type="subcellular location">
    <subcellularLocation>
        <location evidence="1">Membrane</location>
    </subcellularLocation>
</comment>
<organism evidence="7 8">
    <name type="scientific">Phytophthora megakarya</name>
    <dbReference type="NCBI Taxonomy" id="4795"/>
    <lineage>
        <taxon>Eukaryota</taxon>
        <taxon>Sar</taxon>
        <taxon>Stramenopiles</taxon>
        <taxon>Oomycota</taxon>
        <taxon>Peronosporomycetes</taxon>
        <taxon>Peronosporales</taxon>
        <taxon>Peronosporaceae</taxon>
        <taxon>Phytophthora</taxon>
    </lineage>
</organism>
<comment type="caution">
    <text evidence="7">The sequence shown here is derived from an EMBL/GenBank/DDBJ whole genome shotgun (WGS) entry which is preliminary data.</text>
</comment>
<evidence type="ECO:0000259" key="6">
    <source>
        <dbReference type="Pfam" id="PF01490"/>
    </source>
</evidence>
<evidence type="ECO:0000313" key="7">
    <source>
        <dbReference type="EMBL" id="OWY93771.1"/>
    </source>
</evidence>
<dbReference type="GO" id="GO:0016020">
    <property type="term" value="C:membrane"/>
    <property type="evidence" value="ECO:0007669"/>
    <property type="project" value="UniProtKB-SubCell"/>
</dbReference>
<dbReference type="InterPro" id="IPR013057">
    <property type="entry name" value="AA_transpt_TM"/>
</dbReference>